<accession>A0A8J8T056</accession>
<evidence type="ECO:0000313" key="1">
    <source>
        <dbReference type="EMBL" id="TNV76698.1"/>
    </source>
</evidence>
<organism evidence="1 2">
    <name type="scientific">Halteria grandinella</name>
    <dbReference type="NCBI Taxonomy" id="5974"/>
    <lineage>
        <taxon>Eukaryota</taxon>
        <taxon>Sar</taxon>
        <taxon>Alveolata</taxon>
        <taxon>Ciliophora</taxon>
        <taxon>Intramacronucleata</taxon>
        <taxon>Spirotrichea</taxon>
        <taxon>Stichotrichia</taxon>
        <taxon>Sporadotrichida</taxon>
        <taxon>Halteriidae</taxon>
        <taxon>Halteria</taxon>
    </lineage>
</organism>
<dbReference type="AlphaFoldDB" id="A0A8J8T056"/>
<protein>
    <submittedName>
        <fullName evidence="1">Uncharacterized protein</fullName>
    </submittedName>
</protein>
<evidence type="ECO:0000313" key="2">
    <source>
        <dbReference type="Proteomes" id="UP000785679"/>
    </source>
</evidence>
<name>A0A8J8T056_HALGN</name>
<proteinExistence type="predicted"/>
<gene>
    <name evidence="1" type="ORF">FGO68_gene4056</name>
</gene>
<keyword evidence="2" id="KW-1185">Reference proteome</keyword>
<comment type="caution">
    <text evidence="1">The sequence shown here is derived from an EMBL/GenBank/DDBJ whole genome shotgun (WGS) entry which is preliminary data.</text>
</comment>
<dbReference type="EMBL" id="RRYP01013112">
    <property type="protein sequence ID" value="TNV76698.1"/>
    <property type="molecule type" value="Genomic_DNA"/>
</dbReference>
<sequence length="75" mass="8893">MRGCVVSNEALLKVPEWVEWKHQMIIAVSICYLCYLSRNETQFGAVMQLLVYAKVSEMIDCNQNDQLFRIFQYHF</sequence>
<reference evidence="1" key="1">
    <citation type="submission" date="2019-06" db="EMBL/GenBank/DDBJ databases">
        <authorList>
            <person name="Zheng W."/>
        </authorList>
    </citation>
    <scope>NUCLEOTIDE SEQUENCE</scope>
    <source>
        <strain evidence="1">QDHG01</strain>
    </source>
</reference>
<dbReference type="Proteomes" id="UP000785679">
    <property type="component" value="Unassembled WGS sequence"/>
</dbReference>